<dbReference type="OrthoDB" id="9804790at2"/>
<evidence type="ECO:0000259" key="4">
    <source>
        <dbReference type="Pfam" id="PF00248"/>
    </source>
</evidence>
<dbReference type="PROSITE" id="PS00798">
    <property type="entry name" value="ALDOKETO_REDUCTASE_1"/>
    <property type="match status" value="1"/>
</dbReference>
<dbReference type="Gene3D" id="3.20.20.100">
    <property type="entry name" value="NADP-dependent oxidoreductase domain"/>
    <property type="match status" value="1"/>
</dbReference>
<evidence type="ECO:0000313" key="8">
    <source>
        <dbReference type="Proteomes" id="UP000269148"/>
    </source>
</evidence>
<dbReference type="PANTHER" id="PTHR43827:SF13">
    <property type="entry name" value="ALDO_KETO REDUCTASE FAMILY PROTEIN"/>
    <property type="match status" value="1"/>
</dbReference>
<dbReference type="PANTHER" id="PTHR43827">
    <property type="entry name" value="2,5-DIKETO-D-GLUCONIC ACID REDUCTASE"/>
    <property type="match status" value="1"/>
</dbReference>
<protein>
    <submittedName>
        <fullName evidence="5">2,5-diketo-D-gluconic acid reductase</fullName>
    </submittedName>
    <submittedName>
        <fullName evidence="6">Aldo/keto reductase</fullName>
    </submittedName>
</protein>
<evidence type="ECO:0000313" key="7">
    <source>
        <dbReference type="Proteomes" id="UP000025245"/>
    </source>
</evidence>
<dbReference type="SUPFAM" id="SSF51430">
    <property type="entry name" value="NAD(P)-linked oxidoreductase"/>
    <property type="match status" value="1"/>
</dbReference>
<dbReference type="RefSeq" id="WP_003099292.1">
    <property type="nucleotide sequence ID" value="NZ_CP010783.1"/>
</dbReference>
<dbReference type="SMR" id="A0A3L8GLW2"/>
<dbReference type="Proteomes" id="UP000025245">
    <property type="component" value="Chromosome"/>
</dbReference>
<feature type="binding site" evidence="2">
    <location>
        <position position="107"/>
    </location>
    <ligand>
        <name>substrate</name>
    </ligand>
</feature>
<dbReference type="KEGG" id="sio:DW64_03920"/>
<keyword evidence="7" id="KW-1185">Reference proteome</keyword>
<dbReference type="KEGG" id="siz:SI82_04150"/>
<dbReference type="PRINTS" id="PR00069">
    <property type="entry name" value="ALDKETRDTASE"/>
</dbReference>
<feature type="domain" description="NADP-dependent oxidoreductase" evidence="4">
    <location>
        <begin position="21"/>
        <end position="265"/>
    </location>
</feature>
<dbReference type="InterPro" id="IPR036812">
    <property type="entry name" value="NAD(P)_OxRdtase_dom_sf"/>
</dbReference>
<reference evidence="6 8" key="2">
    <citation type="submission" date="2018-06" db="EMBL/GenBank/DDBJ databases">
        <title>Mutators as drivers of adaptation in pathogenic bacteria and a risk factor for host jumps and vaccine escape.</title>
        <authorList>
            <person name="Barnes A.C."/>
            <person name="Silayeva O."/>
        </authorList>
    </citation>
    <scope>NUCLEOTIDE SEQUENCE [LARGE SCALE GENOMIC DNA]</scope>
    <source>
        <strain evidence="6 8">QMA0445</strain>
    </source>
</reference>
<dbReference type="GO" id="GO:0016491">
    <property type="term" value="F:oxidoreductase activity"/>
    <property type="evidence" value="ECO:0007669"/>
    <property type="project" value="InterPro"/>
</dbReference>
<dbReference type="Proteomes" id="UP000269148">
    <property type="component" value="Unassembled WGS sequence"/>
</dbReference>
<evidence type="ECO:0000256" key="2">
    <source>
        <dbReference type="PIRSR" id="PIRSR000097-2"/>
    </source>
</evidence>
<dbReference type="InterPro" id="IPR020471">
    <property type="entry name" value="AKR"/>
</dbReference>
<dbReference type="GeneID" id="35766628"/>
<proteinExistence type="predicted"/>
<reference evidence="5 7" key="1">
    <citation type="journal article" date="2014" name="Genome Announc.">
        <title>Complete Genome Sequence of a Virulent Strain, Streptococcus iniae ISET0901, Isolated from Diseased Tilapia.</title>
        <authorList>
            <person name="Pridgeon J.W."/>
            <person name="Zhang D."/>
            <person name="Zhang L."/>
        </authorList>
    </citation>
    <scope>NUCLEOTIDE SEQUENCE [LARGE SCALE GENOMIC DNA]</scope>
    <source>
        <strain evidence="5 7">ISET0901</strain>
    </source>
</reference>
<name>A0A3L8GLW2_STRIN</name>
<dbReference type="CDD" id="cd19071">
    <property type="entry name" value="AKR_AKR1-5-like"/>
    <property type="match status" value="1"/>
</dbReference>
<accession>A0A3L8GLW2</accession>
<gene>
    <name evidence="6" type="ORF">DIY07_04330</name>
    <name evidence="5" type="ORF">DQ08_03930</name>
</gene>
<feature type="site" description="Lowers pKa of active site Tyr" evidence="3">
    <location>
        <position position="74"/>
    </location>
</feature>
<sequence>MIERLKLNNGLAIPALGLNTWLVENARAESLVSQALKLGYRHIDTAQAYGNEVGVGKGLFISGLPREEIYVASKMTAEHQNYELAVASIDDSLRKLGLDYLDLMLVHCSQVGSGNASTHKVANHLEVWRALEDAHSAGKIKSIGLSCFLMDDLKTIEKHARIKPAVNQILTHIGNTPLELISYCQQKAIVLEAYSPIVYEQALQSPEIKEMANHYHVTPAQLCIQYVLQLGMVALPKTENPQHMISNQQLDFKISKKDMAILKALDFKVDGNNSQEEVFYS</sequence>
<organism evidence="6 8">
    <name type="scientific">Streptococcus iniae</name>
    <name type="common">Streptococcus shiloi</name>
    <dbReference type="NCBI Taxonomy" id="1346"/>
    <lineage>
        <taxon>Bacteria</taxon>
        <taxon>Bacillati</taxon>
        <taxon>Bacillota</taxon>
        <taxon>Bacilli</taxon>
        <taxon>Lactobacillales</taxon>
        <taxon>Streptococcaceae</taxon>
        <taxon>Streptococcus</taxon>
    </lineage>
</organism>
<dbReference type="KEGG" id="siq:DQ08_03930"/>
<dbReference type="InterPro" id="IPR018170">
    <property type="entry name" value="Aldo/ket_reductase_CS"/>
</dbReference>
<dbReference type="EMBL" id="QLQD01000041">
    <property type="protein sequence ID" value="RLU57418.1"/>
    <property type="molecule type" value="Genomic_DNA"/>
</dbReference>
<evidence type="ECO:0000313" key="6">
    <source>
        <dbReference type="EMBL" id="RLU57418.1"/>
    </source>
</evidence>
<feature type="active site" description="Proton donor" evidence="1">
    <location>
        <position position="49"/>
    </location>
</feature>
<evidence type="ECO:0000256" key="3">
    <source>
        <dbReference type="PIRSR" id="PIRSR000097-3"/>
    </source>
</evidence>
<evidence type="ECO:0000313" key="5">
    <source>
        <dbReference type="EMBL" id="AHY15622.1"/>
    </source>
</evidence>
<dbReference type="InterPro" id="IPR023210">
    <property type="entry name" value="NADP_OxRdtase_dom"/>
</dbReference>
<dbReference type="Pfam" id="PF00248">
    <property type="entry name" value="Aldo_ket_red"/>
    <property type="match status" value="1"/>
</dbReference>
<dbReference type="AlphaFoldDB" id="A0A3L8GLW2"/>
<dbReference type="EMBL" id="CP007586">
    <property type="protein sequence ID" value="AHY15622.1"/>
    <property type="molecule type" value="Genomic_DNA"/>
</dbReference>
<dbReference type="PIRSF" id="PIRSF000097">
    <property type="entry name" value="AKR"/>
    <property type="match status" value="1"/>
</dbReference>
<evidence type="ECO:0000256" key="1">
    <source>
        <dbReference type="PIRSR" id="PIRSR000097-1"/>
    </source>
</evidence>
<dbReference type="STRING" id="1346.BMF34_04025"/>